<dbReference type="Gene3D" id="3.40.630.30">
    <property type="match status" value="1"/>
</dbReference>
<keyword evidence="2" id="KW-0012">Acyltransferase</keyword>
<feature type="domain" description="N-acetyltransferase" evidence="1">
    <location>
        <begin position="1"/>
        <end position="170"/>
    </location>
</feature>
<dbReference type="SUPFAM" id="SSF55729">
    <property type="entry name" value="Acyl-CoA N-acyltransferases (Nat)"/>
    <property type="match status" value="1"/>
</dbReference>
<dbReference type="RefSeq" id="WP_125675046.1">
    <property type="nucleotide sequence ID" value="NZ_JBHTOI010000004.1"/>
</dbReference>
<dbReference type="EC" id="2.3.1.-" evidence="2"/>
<dbReference type="Proteomes" id="UP001597251">
    <property type="component" value="Unassembled WGS sequence"/>
</dbReference>
<evidence type="ECO:0000313" key="3">
    <source>
        <dbReference type="Proteomes" id="UP001597251"/>
    </source>
</evidence>
<dbReference type="EMBL" id="JBHTOI010000004">
    <property type="protein sequence ID" value="MFD1417428.1"/>
    <property type="molecule type" value="Genomic_DNA"/>
</dbReference>
<reference evidence="3" key="1">
    <citation type="journal article" date="2019" name="Int. J. Syst. Evol. Microbiol.">
        <title>The Global Catalogue of Microorganisms (GCM) 10K type strain sequencing project: providing services to taxonomists for standard genome sequencing and annotation.</title>
        <authorList>
            <consortium name="The Broad Institute Genomics Platform"/>
            <consortium name="The Broad Institute Genome Sequencing Center for Infectious Disease"/>
            <person name="Wu L."/>
            <person name="Ma J."/>
        </authorList>
    </citation>
    <scope>NUCLEOTIDE SEQUENCE [LARGE SCALE GENOMIC DNA]</scope>
    <source>
        <strain evidence="3">CCM 8936</strain>
    </source>
</reference>
<dbReference type="PROSITE" id="PS51186">
    <property type="entry name" value="GNAT"/>
    <property type="match status" value="1"/>
</dbReference>
<comment type="caution">
    <text evidence="2">The sequence shown here is derived from an EMBL/GenBank/DDBJ whole genome shotgun (WGS) entry which is preliminary data.</text>
</comment>
<keyword evidence="3" id="KW-1185">Reference proteome</keyword>
<accession>A0ABW4BS22</accession>
<organism evidence="2 3">
    <name type="scientific">Companilactobacillus keshanensis</name>
    <dbReference type="NCBI Taxonomy" id="2486003"/>
    <lineage>
        <taxon>Bacteria</taxon>
        <taxon>Bacillati</taxon>
        <taxon>Bacillota</taxon>
        <taxon>Bacilli</taxon>
        <taxon>Lactobacillales</taxon>
        <taxon>Lactobacillaceae</taxon>
        <taxon>Companilactobacillus</taxon>
    </lineage>
</organism>
<proteinExistence type="predicted"/>
<evidence type="ECO:0000313" key="2">
    <source>
        <dbReference type="EMBL" id="MFD1417428.1"/>
    </source>
</evidence>
<protein>
    <submittedName>
        <fullName evidence="2">GNAT family N-acetyltransferase</fullName>
        <ecNumber evidence="2">2.3.1.-</ecNumber>
    </submittedName>
</protein>
<sequence>MLILDENKTKADMKQIERVYKENFSQDERIPLWLFKSRSKKEFVRLFSIYNESQWIGFTYVIRNKDTALVRYLAIDQKFQGQGFGGKALEQLTRTFHKKHICLMVGPLKEKQSQYRQFYLDHKFEKSNFMLKKSNALYEVVQFGDKLTGMELTQALDKFNGPLLKLRSRTQVIKM</sequence>
<dbReference type="GO" id="GO:0016746">
    <property type="term" value="F:acyltransferase activity"/>
    <property type="evidence" value="ECO:0007669"/>
    <property type="project" value="UniProtKB-KW"/>
</dbReference>
<name>A0ABW4BS22_9LACO</name>
<dbReference type="InterPro" id="IPR016181">
    <property type="entry name" value="Acyl_CoA_acyltransferase"/>
</dbReference>
<gene>
    <name evidence="2" type="ORF">ACFQ42_01475</name>
</gene>
<keyword evidence="2" id="KW-0808">Transferase</keyword>
<dbReference type="Pfam" id="PF13508">
    <property type="entry name" value="Acetyltransf_7"/>
    <property type="match status" value="1"/>
</dbReference>
<dbReference type="InterPro" id="IPR000182">
    <property type="entry name" value="GNAT_dom"/>
</dbReference>
<dbReference type="CDD" id="cd04301">
    <property type="entry name" value="NAT_SF"/>
    <property type="match status" value="1"/>
</dbReference>
<evidence type="ECO:0000259" key="1">
    <source>
        <dbReference type="PROSITE" id="PS51186"/>
    </source>
</evidence>